<protein>
    <submittedName>
        <fullName evidence="2">Uncharacterized protein</fullName>
    </submittedName>
</protein>
<evidence type="ECO:0000256" key="1">
    <source>
        <dbReference type="SAM" id="MobiDB-lite"/>
    </source>
</evidence>
<feature type="region of interest" description="Disordered" evidence="1">
    <location>
        <begin position="24"/>
        <end position="43"/>
    </location>
</feature>
<accession>A0A9P0QFB1</accession>
<evidence type="ECO:0000313" key="2">
    <source>
        <dbReference type="EMBL" id="CAH2018803.1"/>
    </source>
</evidence>
<dbReference type="Proteomes" id="UP001152888">
    <property type="component" value="Unassembled WGS sequence"/>
</dbReference>
<organism evidence="2 3">
    <name type="scientific">Acanthoscelides obtectus</name>
    <name type="common">Bean weevil</name>
    <name type="synonym">Bruchus obtectus</name>
    <dbReference type="NCBI Taxonomy" id="200917"/>
    <lineage>
        <taxon>Eukaryota</taxon>
        <taxon>Metazoa</taxon>
        <taxon>Ecdysozoa</taxon>
        <taxon>Arthropoda</taxon>
        <taxon>Hexapoda</taxon>
        <taxon>Insecta</taxon>
        <taxon>Pterygota</taxon>
        <taxon>Neoptera</taxon>
        <taxon>Endopterygota</taxon>
        <taxon>Coleoptera</taxon>
        <taxon>Polyphaga</taxon>
        <taxon>Cucujiformia</taxon>
        <taxon>Chrysomeloidea</taxon>
        <taxon>Chrysomelidae</taxon>
        <taxon>Bruchinae</taxon>
        <taxon>Bruchini</taxon>
        <taxon>Acanthoscelides</taxon>
    </lineage>
</organism>
<comment type="caution">
    <text evidence="2">The sequence shown here is derived from an EMBL/GenBank/DDBJ whole genome shotgun (WGS) entry which is preliminary data.</text>
</comment>
<evidence type="ECO:0000313" key="3">
    <source>
        <dbReference type="Proteomes" id="UP001152888"/>
    </source>
</evidence>
<dbReference type="EMBL" id="CAKOFQ010009958">
    <property type="protein sequence ID" value="CAH2018803.1"/>
    <property type="molecule type" value="Genomic_DNA"/>
</dbReference>
<sequence length="110" mass="12560">MLEALKQIKVPRLRRGSSLVNAWSTKADQSSKAPGKTVPLERMSQASSKRRFQCYKKLLILIQVGSSLANQWGIETEQRSKVSGLFAKRRSRMFKKEPVILNELRSTRVN</sequence>
<name>A0A9P0QFB1_ACAOB</name>
<proteinExistence type="predicted"/>
<gene>
    <name evidence="2" type="ORF">ACAOBT_LOCUS36848</name>
</gene>
<dbReference type="AlphaFoldDB" id="A0A9P0QFB1"/>
<reference evidence="2" key="1">
    <citation type="submission" date="2022-03" db="EMBL/GenBank/DDBJ databases">
        <authorList>
            <person name="Sayadi A."/>
        </authorList>
    </citation>
    <scope>NUCLEOTIDE SEQUENCE</scope>
</reference>
<keyword evidence="3" id="KW-1185">Reference proteome</keyword>